<comment type="caution">
    <text evidence="4">The sequence shown here is derived from an EMBL/GenBank/DDBJ whole genome shotgun (WGS) entry which is preliminary data.</text>
</comment>
<dbReference type="Pfam" id="PF13193">
    <property type="entry name" value="AMP-binding_C"/>
    <property type="match status" value="1"/>
</dbReference>
<dbReference type="NCBIfam" id="TIGR01733">
    <property type="entry name" value="AA-adenyl-dom"/>
    <property type="match status" value="1"/>
</dbReference>
<dbReference type="PANTHER" id="PTHR45527:SF1">
    <property type="entry name" value="FATTY ACID SYNTHASE"/>
    <property type="match status" value="1"/>
</dbReference>
<dbReference type="GO" id="GO:0031177">
    <property type="term" value="F:phosphopantetheine binding"/>
    <property type="evidence" value="ECO:0007669"/>
    <property type="project" value="TreeGrafter"/>
</dbReference>
<dbReference type="InterPro" id="IPR045851">
    <property type="entry name" value="AMP-bd_C_sf"/>
</dbReference>
<evidence type="ECO:0000313" key="5">
    <source>
        <dbReference type="Proteomes" id="UP001142374"/>
    </source>
</evidence>
<dbReference type="RefSeq" id="WP_168092519.1">
    <property type="nucleotide sequence ID" value="NZ_JAATER010000078.1"/>
</dbReference>
<keyword evidence="5" id="KW-1185">Reference proteome</keyword>
<protein>
    <submittedName>
        <fullName evidence="4">Amino acid adenylation domain-containing protein</fullName>
    </submittedName>
</protein>
<dbReference type="Pfam" id="PF00501">
    <property type="entry name" value="AMP-binding"/>
    <property type="match status" value="1"/>
</dbReference>
<dbReference type="CDD" id="cd05930">
    <property type="entry name" value="A_NRPS"/>
    <property type="match status" value="1"/>
</dbReference>
<dbReference type="PANTHER" id="PTHR45527">
    <property type="entry name" value="NONRIBOSOMAL PEPTIDE SYNTHETASE"/>
    <property type="match status" value="1"/>
</dbReference>
<gene>
    <name evidence="4" type="ORF">NQU55_06785</name>
</gene>
<feature type="domain" description="AMP-dependent synthetase/ligase" evidence="2">
    <location>
        <begin position="62"/>
        <end position="426"/>
    </location>
</feature>
<name>A0A9X2RML5_9ACTN</name>
<dbReference type="Proteomes" id="UP001142374">
    <property type="component" value="Unassembled WGS sequence"/>
</dbReference>
<dbReference type="InterPro" id="IPR042099">
    <property type="entry name" value="ANL_N_sf"/>
</dbReference>
<organism evidence="4 5">
    <name type="scientific">Streptomyces telluris</name>
    <dbReference type="NCBI Taxonomy" id="2720021"/>
    <lineage>
        <taxon>Bacteria</taxon>
        <taxon>Bacillati</taxon>
        <taxon>Actinomycetota</taxon>
        <taxon>Actinomycetes</taxon>
        <taxon>Kitasatosporales</taxon>
        <taxon>Streptomycetaceae</taxon>
        <taxon>Streptomyces</taxon>
    </lineage>
</organism>
<dbReference type="InterPro" id="IPR025110">
    <property type="entry name" value="AMP-bd_C"/>
</dbReference>
<dbReference type="Gene3D" id="3.30.300.30">
    <property type="match status" value="1"/>
</dbReference>
<evidence type="ECO:0000259" key="2">
    <source>
        <dbReference type="Pfam" id="PF00501"/>
    </source>
</evidence>
<accession>A0A9X2RML5</accession>
<reference evidence="4" key="1">
    <citation type="submission" date="2022-06" db="EMBL/GenBank/DDBJ databases">
        <title>WGS of actinobacteria.</title>
        <authorList>
            <person name="Thawai C."/>
        </authorList>
    </citation>
    <scope>NUCLEOTIDE SEQUENCE</scope>
    <source>
        <strain evidence="4">AA8</strain>
    </source>
</reference>
<feature type="domain" description="AMP-binding enzyme C-terminal" evidence="3">
    <location>
        <begin position="485"/>
        <end position="557"/>
    </location>
</feature>
<dbReference type="InterPro" id="IPR010071">
    <property type="entry name" value="AA_adenyl_dom"/>
</dbReference>
<sequence>MTTSQDTQPGTRQDAPQDTGRAVHVRAELPLAPGTVDRANALALRKAQDADTRTGVLEYVIRHAEQAPGRPAVTEGERTLTYGQLLERVAAMRDALLSRGVRAGDVVAAVGPRSTGTPVVFLALESLGASYLPVDPGWPEGRVRDVLNRSRAALLLDYSGAAGDAGGTRAATAAAAAEEIPTLRPQADGAPGSAARLPRNTADRSRETRYTIFTSGTTGRPKGATVEHQGMLNHLWAKVTDLSLGPDDVVAFTAPLVFDISIWQMLCPLLAGGRLVVVDDSAMRFPRWLVGTLDTAGVTVVELVPTVVGWLVDEAQRLGGGLLRRLRWLLSTGEELHPAVAARVLDGLPHVAVVNAYGPTECSDDVTHHLVTSADLARPRLPVGSPVVNTALYLLVRGADDIWRAAEPGESGELFVGGTGVGLGYLNDPGTTDRAFFRDPFDPASATGRLYRTGDLARFDEGLVHYLGRSDRQVKVAGVRMELDEIEAVLSRHPAVDKCAVTVSGEGDLAELVAHYCLRGPASPEALEEALGAALPRPMVPRRWREWDALPLTPNGKIDHRSLQAAAATPRKEAR</sequence>
<feature type="compositionally biased region" description="Polar residues" evidence="1">
    <location>
        <begin position="1"/>
        <end position="16"/>
    </location>
</feature>
<dbReference type="Gene3D" id="3.40.50.12780">
    <property type="entry name" value="N-terminal domain of ligase-like"/>
    <property type="match status" value="1"/>
</dbReference>
<feature type="region of interest" description="Disordered" evidence="1">
    <location>
        <begin position="1"/>
        <end position="22"/>
    </location>
</feature>
<evidence type="ECO:0000256" key="1">
    <source>
        <dbReference type="SAM" id="MobiDB-lite"/>
    </source>
</evidence>
<dbReference type="SUPFAM" id="SSF56801">
    <property type="entry name" value="Acetyl-CoA synthetase-like"/>
    <property type="match status" value="1"/>
</dbReference>
<dbReference type="AlphaFoldDB" id="A0A9X2RML5"/>
<dbReference type="GO" id="GO:0043041">
    <property type="term" value="P:amino acid activation for nonribosomal peptide biosynthetic process"/>
    <property type="evidence" value="ECO:0007669"/>
    <property type="project" value="TreeGrafter"/>
</dbReference>
<evidence type="ECO:0000259" key="3">
    <source>
        <dbReference type="Pfam" id="PF13193"/>
    </source>
</evidence>
<proteinExistence type="predicted"/>
<evidence type="ECO:0000313" key="4">
    <source>
        <dbReference type="EMBL" id="MCQ8769486.1"/>
    </source>
</evidence>
<dbReference type="GO" id="GO:0005829">
    <property type="term" value="C:cytosol"/>
    <property type="evidence" value="ECO:0007669"/>
    <property type="project" value="TreeGrafter"/>
</dbReference>
<dbReference type="GO" id="GO:0044550">
    <property type="term" value="P:secondary metabolite biosynthetic process"/>
    <property type="evidence" value="ECO:0007669"/>
    <property type="project" value="TreeGrafter"/>
</dbReference>
<dbReference type="EMBL" id="JANIID010000004">
    <property type="protein sequence ID" value="MCQ8769486.1"/>
    <property type="molecule type" value="Genomic_DNA"/>
</dbReference>
<dbReference type="InterPro" id="IPR000873">
    <property type="entry name" value="AMP-dep_synth/lig_dom"/>
</dbReference>